<evidence type="ECO:0000313" key="15">
    <source>
        <dbReference type="Proteomes" id="UP000614996"/>
    </source>
</evidence>
<dbReference type="InterPro" id="IPR011712">
    <property type="entry name" value="Sig_transdc_His_kin_sub3_dim/P"/>
</dbReference>
<feature type="transmembrane region" description="Helical" evidence="11">
    <location>
        <begin position="63"/>
        <end position="80"/>
    </location>
</feature>
<evidence type="ECO:0000256" key="7">
    <source>
        <dbReference type="ARBA" id="ARBA00022840"/>
    </source>
</evidence>
<keyword evidence="9" id="KW-0175">Coiled coil</keyword>
<feature type="domain" description="Histidine kinase/HSP90-like ATPase" evidence="12">
    <location>
        <begin position="313"/>
        <end position="398"/>
    </location>
</feature>
<dbReference type="EMBL" id="BOPO01000117">
    <property type="protein sequence ID" value="GIL30417.1"/>
    <property type="molecule type" value="Genomic_DNA"/>
</dbReference>
<gene>
    <name evidence="14" type="ORF">NUM_56710</name>
</gene>
<dbReference type="InterPro" id="IPR050482">
    <property type="entry name" value="Sensor_HK_TwoCompSys"/>
</dbReference>
<comment type="caution">
    <text evidence="14">The sequence shown here is derived from an EMBL/GenBank/DDBJ whole genome shotgun (WGS) entry which is preliminary data.</text>
</comment>
<dbReference type="Proteomes" id="UP000614996">
    <property type="component" value="Unassembled WGS sequence"/>
</dbReference>
<evidence type="ECO:0000256" key="2">
    <source>
        <dbReference type="ARBA" id="ARBA00012438"/>
    </source>
</evidence>
<dbReference type="InterPro" id="IPR036890">
    <property type="entry name" value="HATPase_C_sf"/>
</dbReference>
<keyword evidence="7" id="KW-0067">ATP-binding</keyword>
<dbReference type="CDD" id="cd16917">
    <property type="entry name" value="HATPase_UhpB-NarQ-NarX-like"/>
    <property type="match status" value="1"/>
</dbReference>
<dbReference type="EC" id="2.7.13.3" evidence="2"/>
<evidence type="ECO:0000256" key="6">
    <source>
        <dbReference type="ARBA" id="ARBA00022777"/>
    </source>
</evidence>
<feature type="region of interest" description="Disordered" evidence="10">
    <location>
        <begin position="400"/>
        <end position="486"/>
    </location>
</feature>
<evidence type="ECO:0000313" key="14">
    <source>
        <dbReference type="EMBL" id="GIL30417.1"/>
    </source>
</evidence>
<evidence type="ECO:0000256" key="9">
    <source>
        <dbReference type="SAM" id="Coils"/>
    </source>
</evidence>
<evidence type="ECO:0000256" key="11">
    <source>
        <dbReference type="SAM" id="Phobius"/>
    </source>
</evidence>
<dbReference type="GO" id="GO:0005524">
    <property type="term" value="F:ATP binding"/>
    <property type="evidence" value="ECO:0007669"/>
    <property type="project" value="UniProtKB-KW"/>
</dbReference>
<keyword evidence="11" id="KW-1133">Transmembrane helix</keyword>
<feature type="domain" description="Signal transduction histidine kinase subgroup 3 dimerisation and phosphoacceptor" evidence="13">
    <location>
        <begin position="201"/>
        <end position="266"/>
    </location>
</feature>
<feature type="transmembrane region" description="Helical" evidence="11">
    <location>
        <begin position="32"/>
        <end position="51"/>
    </location>
</feature>
<keyword evidence="4" id="KW-0808">Transferase</keyword>
<feature type="transmembrane region" description="Helical" evidence="11">
    <location>
        <begin position="133"/>
        <end position="150"/>
    </location>
</feature>
<keyword evidence="3" id="KW-0597">Phosphoprotein</keyword>
<keyword evidence="15" id="KW-1185">Reference proteome</keyword>
<dbReference type="InterPro" id="IPR003594">
    <property type="entry name" value="HATPase_dom"/>
</dbReference>
<dbReference type="GO" id="GO:0046983">
    <property type="term" value="F:protein dimerization activity"/>
    <property type="evidence" value="ECO:0007669"/>
    <property type="project" value="InterPro"/>
</dbReference>
<proteinExistence type="predicted"/>
<evidence type="ECO:0000256" key="3">
    <source>
        <dbReference type="ARBA" id="ARBA00022553"/>
    </source>
</evidence>
<organism evidence="14 15">
    <name type="scientific">Actinocatenispora comari</name>
    <dbReference type="NCBI Taxonomy" id="2807577"/>
    <lineage>
        <taxon>Bacteria</taxon>
        <taxon>Bacillati</taxon>
        <taxon>Actinomycetota</taxon>
        <taxon>Actinomycetes</taxon>
        <taxon>Micromonosporales</taxon>
        <taxon>Micromonosporaceae</taxon>
        <taxon>Actinocatenispora</taxon>
    </lineage>
</organism>
<evidence type="ECO:0000256" key="10">
    <source>
        <dbReference type="SAM" id="MobiDB-lite"/>
    </source>
</evidence>
<evidence type="ECO:0000259" key="12">
    <source>
        <dbReference type="Pfam" id="PF02518"/>
    </source>
</evidence>
<name>A0A8J4AIM5_9ACTN</name>
<dbReference type="PANTHER" id="PTHR24421:SF10">
    <property type="entry name" value="NITRATE_NITRITE SENSOR PROTEIN NARQ"/>
    <property type="match status" value="1"/>
</dbReference>
<reference evidence="15" key="1">
    <citation type="journal article" date="2021" name="Int. J. Syst. Evol. Microbiol.">
        <title>Actinocatenispora comari sp. nov., an endophytic actinomycete isolated from aerial parts of Comarum salesowianum.</title>
        <authorList>
            <person name="Oyunbileg N."/>
            <person name="Iizaka Y."/>
            <person name="Hamada M."/>
            <person name="Davaapurev B.O."/>
            <person name="Fukumoto A."/>
            <person name="Tsetseg B."/>
            <person name="Kato F."/>
            <person name="Tamura T."/>
            <person name="Batkhuu J."/>
            <person name="Anzai Y."/>
        </authorList>
    </citation>
    <scope>NUCLEOTIDE SEQUENCE [LARGE SCALE GENOMIC DNA]</scope>
    <source>
        <strain evidence="15">NUM-2625</strain>
    </source>
</reference>
<dbReference type="Gene3D" id="3.30.565.10">
    <property type="entry name" value="Histidine kinase-like ATPase, C-terminal domain"/>
    <property type="match status" value="1"/>
</dbReference>
<evidence type="ECO:0000256" key="5">
    <source>
        <dbReference type="ARBA" id="ARBA00022741"/>
    </source>
</evidence>
<evidence type="ECO:0000259" key="13">
    <source>
        <dbReference type="Pfam" id="PF07730"/>
    </source>
</evidence>
<dbReference type="PANTHER" id="PTHR24421">
    <property type="entry name" value="NITRATE/NITRITE SENSOR PROTEIN NARX-RELATED"/>
    <property type="match status" value="1"/>
</dbReference>
<dbReference type="SUPFAM" id="SSF55874">
    <property type="entry name" value="ATPase domain of HSP90 chaperone/DNA topoisomerase II/histidine kinase"/>
    <property type="match status" value="1"/>
</dbReference>
<feature type="coiled-coil region" evidence="9">
    <location>
        <begin position="181"/>
        <end position="208"/>
    </location>
</feature>
<dbReference type="GO" id="GO:0000155">
    <property type="term" value="F:phosphorelay sensor kinase activity"/>
    <property type="evidence" value="ECO:0007669"/>
    <property type="project" value="InterPro"/>
</dbReference>
<keyword evidence="11" id="KW-0812">Transmembrane</keyword>
<keyword evidence="11" id="KW-0472">Membrane</keyword>
<keyword evidence="5" id="KW-0547">Nucleotide-binding</keyword>
<protein>
    <recommendedName>
        <fullName evidence="2">histidine kinase</fullName>
        <ecNumber evidence="2">2.7.13.3</ecNumber>
    </recommendedName>
</protein>
<dbReference type="Gene3D" id="1.20.5.1930">
    <property type="match status" value="1"/>
</dbReference>
<feature type="compositionally biased region" description="Low complexity" evidence="10">
    <location>
        <begin position="400"/>
        <end position="473"/>
    </location>
</feature>
<dbReference type="Pfam" id="PF07730">
    <property type="entry name" value="HisKA_3"/>
    <property type="match status" value="1"/>
</dbReference>
<dbReference type="AlphaFoldDB" id="A0A8J4AIM5"/>
<evidence type="ECO:0000256" key="1">
    <source>
        <dbReference type="ARBA" id="ARBA00000085"/>
    </source>
</evidence>
<sequence length="486" mass="50370">MTGAAWHGLRQLLYGADTPIRWPARRGRGLRWAARIAVVIAIAVLYPVTMVTVLDAHPGERSATVLVLAVVQLLPLVLALRYPLMGWRIGVLAALLAPAVRSAPTWGAWPWEPAQIPILAVAFVLAGLRYQRAVLWWMWAVMAAVLAVHVDAGNAPGGLAALTIGAVLVDLIRSRLRAQRALVAETERTELEKARRAALEERTRIARELHDVVAHHMSLIVVQAQTAPYRRDDISPGAAEELDSIGAQARSALVEMRRLLGVLRSDGDALRAPQPGLSDVDSLVAGGRRAGVRISYRAEGLAHRPPTGVQVCAYRLVQEGLSNATRHAAGAPVEITVEVTTDRVRLRVHNEPGTRRGAGTGAGHGLVGMRERVALLGGELHAGPDPDGGFTVAAELPIADPPSAAAAPDPAPSGSTESGSAESAPAESGSAESAPDPTPSGRAPSGPAGSASSGPAGSAPSAPSGRAASAPAAVGPEYDAGSGSVE</sequence>
<evidence type="ECO:0000256" key="4">
    <source>
        <dbReference type="ARBA" id="ARBA00022679"/>
    </source>
</evidence>
<keyword evidence="6" id="KW-0418">Kinase</keyword>
<evidence type="ECO:0000256" key="8">
    <source>
        <dbReference type="ARBA" id="ARBA00023012"/>
    </source>
</evidence>
<comment type="catalytic activity">
    <reaction evidence="1">
        <text>ATP + protein L-histidine = ADP + protein N-phospho-L-histidine.</text>
        <dbReference type="EC" id="2.7.13.3"/>
    </reaction>
</comment>
<accession>A0A8J4AIM5</accession>
<dbReference type="GO" id="GO:0016020">
    <property type="term" value="C:membrane"/>
    <property type="evidence" value="ECO:0007669"/>
    <property type="project" value="InterPro"/>
</dbReference>
<dbReference type="Pfam" id="PF02518">
    <property type="entry name" value="HATPase_c"/>
    <property type="match status" value="1"/>
</dbReference>
<keyword evidence="8" id="KW-0902">Two-component regulatory system</keyword>